<dbReference type="AlphaFoldDB" id="A0A081PJQ1"/>
<evidence type="ECO:0000256" key="1">
    <source>
        <dbReference type="SAM" id="MobiDB-lite"/>
    </source>
</evidence>
<feature type="compositionally biased region" description="Low complexity" evidence="1">
    <location>
        <begin position="37"/>
        <end position="54"/>
    </location>
</feature>
<evidence type="ECO:0000313" key="4">
    <source>
        <dbReference type="EMBL" id="KEQ30924.1"/>
    </source>
</evidence>
<feature type="region of interest" description="Disordered" evidence="1">
    <location>
        <begin position="24"/>
        <end position="54"/>
    </location>
</feature>
<feature type="chain" id="PRO_5001761917" description="DUF3347 domain-containing protein" evidence="2">
    <location>
        <begin position="25"/>
        <end position="189"/>
    </location>
</feature>
<feature type="signal peptide" evidence="2">
    <location>
        <begin position="1"/>
        <end position="24"/>
    </location>
</feature>
<dbReference type="EMBL" id="JNFF01000023">
    <property type="protein sequence ID" value="KEQ30924.1"/>
    <property type="molecule type" value="Genomic_DNA"/>
</dbReference>
<reference evidence="4 5" key="1">
    <citation type="journal article" date="1992" name="Int. J. Syst. Bacteriol.">
        <title>Sphingobacterium antarcticus sp. nov. a Psychrotrophic Bacterium from the Soils of Schirmacher Oasis, Antarctica.</title>
        <authorList>
            <person name="Shivaji S."/>
            <person name="Ray M.K."/>
            <person name="Rao N.S."/>
            <person name="Saiserr L."/>
            <person name="Jagannadham M.V."/>
            <person name="Kumar G.S."/>
            <person name="Reddy G."/>
            <person name="Bhargava P.M."/>
        </authorList>
    </citation>
    <scope>NUCLEOTIDE SEQUENCE [LARGE SCALE GENOMIC DNA]</scope>
    <source>
        <strain evidence="4 5">4BY</strain>
    </source>
</reference>
<keyword evidence="2" id="KW-0732">Signal</keyword>
<dbReference type="RefSeq" id="WP_037438773.1">
    <property type="nucleotide sequence ID" value="NZ_JNFF01000023.1"/>
</dbReference>
<protein>
    <recommendedName>
        <fullName evidence="3">DUF3347 domain-containing protein</fullName>
    </recommendedName>
</protein>
<dbReference type="PROSITE" id="PS51257">
    <property type="entry name" value="PROKAR_LIPOPROTEIN"/>
    <property type="match status" value="1"/>
</dbReference>
<keyword evidence="5" id="KW-1185">Reference proteome</keyword>
<evidence type="ECO:0000313" key="5">
    <source>
        <dbReference type="Proteomes" id="UP000028007"/>
    </source>
</evidence>
<proteinExistence type="predicted"/>
<gene>
    <name evidence="4" type="ORF">N180_20160</name>
</gene>
<accession>A0A081PJQ1</accession>
<evidence type="ECO:0000259" key="3">
    <source>
        <dbReference type="Pfam" id="PF11827"/>
    </source>
</evidence>
<name>A0A081PJQ1_9SPHI</name>
<evidence type="ECO:0000256" key="2">
    <source>
        <dbReference type="SAM" id="SignalP"/>
    </source>
</evidence>
<feature type="compositionally biased region" description="Basic and acidic residues" evidence="1">
    <location>
        <begin position="27"/>
        <end position="36"/>
    </location>
</feature>
<dbReference type="Proteomes" id="UP000028007">
    <property type="component" value="Unassembled WGS sequence"/>
</dbReference>
<dbReference type="eggNOG" id="COG0845">
    <property type="taxonomic scope" value="Bacteria"/>
</dbReference>
<feature type="domain" description="DUF3347" evidence="3">
    <location>
        <begin position="66"/>
        <end position="143"/>
    </location>
</feature>
<dbReference type="Pfam" id="PF11827">
    <property type="entry name" value="DUF3347"/>
    <property type="match status" value="1"/>
</dbReference>
<dbReference type="OrthoDB" id="5513217at2"/>
<comment type="caution">
    <text evidence="4">The sequence shown here is derived from an EMBL/GenBank/DDBJ whole genome shotgun (WGS) entry which is preliminary data.</text>
</comment>
<dbReference type="InterPro" id="IPR021782">
    <property type="entry name" value="DUF3347"/>
</dbReference>
<sequence>MKTTLKTVLALGFVVLLAACSNNQQPEDSHEGHDHGSAAAMEAPAPTATTPSTASITLKDDKLNAVYQQYQDLTAELTDGDAAAAKVAALALEAGAKEIGRGSALATTAAQITGAKDIETQRTIYASLSDQFIALLKESGLESGELYIAHCPMALNDKGAQWVSNSKEIRNPYYGESMLTCGSVKETLK</sequence>
<organism evidence="4 5">
    <name type="scientific">Pedobacter antarcticus 4BY</name>
    <dbReference type="NCBI Taxonomy" id="1358423"/>
    <lineage>
        <taxon>Bacteria</taxon>
        <taxon>Pseudomonadati</taxon>
        <taxon>Bacteroidota</taxon>
        <taxon>Sphingobacteriia</taxon>
        <taxon>Sphingobacteriales</taxon>
        <taxon>Sphingobacteriaceae</taxon>
        <taxon>Pedobacter</taxon>
    </lineage>
</organism>